<dbReference type="Gene3D" id="3.40.50.300">
    <property type="entry name" value="P-loop containing nucleotide triphosphate hydrolases"/>
    <property type="match status" value="2"/>
</dbReference>
<reference evidence="4" key="1">
    <citation type="journal article" date="2015" name="Nature">
        <title>Complex archaea that bridge the gap between prokaryotes and eukaryotes.</title>
        <authorList>
            <person name="Spang A."/>
            <person name="Saw J.H."/>
            <person name="Jorgensen S.L."/>
            <person name="Zaremba-Niedzwiedzka K."/>
            <person name="Martijn J."/>
            <person name="Lind A.E."/>
            <person name="van Eijk R."/>
            <person name="Schleper C."/>
            <person name="Guy L."/>
            <person name="Ettema T.J."/>
        </authorList>
    </citation>
    <scope>NUCLEOTIDE SEQUENCE</scope>
</reference>
<name>A0A0F9LLX7_9ZZZZ</name>
<evidence type="ECO:0000313" key="4">
    <source>
        <dbReference type="EMBL" id="KKM34721.1"/>
    </source>
</evidence>
<sequence length="419" mass="47672">MDQNPKITLSPDQSRAITQVIGWYKGTLDGTEHHTKTMGGYAGTGKTTVLSYIRRELGEDISVGFISFTGKAVSVMKRKLMESKTFQHGQDTISTIHSFMYTPVTDKKGNIIDWRHKEMLEKGKCAPIGSDFWNYAQHVDLFIMDEASMTPEDLYEDLLQYDKPILAVGDHGQLPPVKGNFSLMQNPEIRLEKIHRQAEDSPILVMAHRAREGKSLLTFGDSQHTDSSSVYRMRKADVDGSDMEKNIIASPGPDKMVLVGTNQERLTINKAVLQHTRGNGEVRPHPKVGDRLICLKNNHKKGLYNGMIGTVTEEKPCYDFPIHHWDFNFRPDEDTDRIMSITTVKYLYLTQYNKPPEEADFRQLRDRFDYAYAITCHKAQGSEADKVVVIGTGFGDFDIRKRWLYTAITRAKKELYLVG</sequence>
<dbReference type="Pfam" id="PF13538">
    <property type="entry name" value="UvrD_C_2"/>
    <property type="match status" value="1"/>
</dbReference>
<dbReference type="Gene3D" id="2.30.30.940">
    <property type="match status" value="1"/>
</dbReference>
<gene>
    <name evidence="4" type="ORF">LCGC14_1565090</name>
</gene>
<dbReference type="InterPro" id="IPR050534">
    <property type="entry name" value="Coronavir_polyprotein_1ab"/>
</dbReference>
<dbReference type="InterPro" id="IPR027785">
    <property type="entry name" value="UvrD-like_helicase_C"/>
</dbReference>
<dbReference type="GO" id="GO:0005524">
    <property type="term" value="F:ATP binding"/>
    <property type="evidence" value="ECO:0007669"/>
    <property type="project" value="UniProtKB-KW"/>
</dbReference>
<proteinExistence type="predicted"/>
<evidence type="ECO:0000256" key="2">
    <source>
        <dbReference type="ARBA" id="ARBA00022840"/>
    </source>
</evidence>
<dbReference type="GO" id="GO:0003678">
    <property type="term" value="F:DNA helicase activity"/>
    <property type="evidence" value="ECO:0007669"/>
    <property type="project" value="UniProtKB-ARBA"/>
</dbReference>
<comment type="caution">
    <text evidence="4">The sequence shown here is derived from an EMBL/GenBank/DDBJ whole genome shotgun (WGS) entry which is preliminary data.</text>
</comment>
<dbReference type="PANTHER" id="PTHR43788:SF6">
    <property type="entry name" value="DNA HELICASE B"/>
    <property type="match status" value="1"/>
</dbReference>
<evidence type="ECO:0000256" key="1">
    <source>
        <dbReference type="ARBA" id="ARBA00022741"/>
    </source>
</evidence>
<keyword evidence="2" id="KW-0067">ATP-binding</keyword>
<dbReference type="PANTHER" id="PTHR43788">
    <property type="entry name" value="DNA2/NAM7 HELICASE FAMILY MEMBER"/>
    <property type="match status" value="1"/>
</dbReference>
<accession>A0A0F9LLX7</accession>
<dbReference type="InterPro" id="IPR027417">
    <property type="entry name" value="P-loop_NTPase"/>
</dbReference>
<dbReference type="SUPFAM" id="SSF52540">
    <property type="entry name" value="P-loop containing nucleoside triphosphate hydrolases"/>
    <property type="match status" value="1"/>
</dbReference>
<dbReference type="Pfam" id="PF13604">
    <property type="entry name" value="AAA_30"/>
    <property type="match status" value="1"/>
</dbReference>
<keyword evidence="1" id="KW-0547">Nucleotide-binding</keyword>
<organism evidence="4">
    <name type="scientific">marine sediment metagenome</name>
    <dbReference type="NCBI Taxonomy" id="412755"/>
    <lineage>
        <taxon>unclassified sequences</taxon>
        <taxon>metagenomes</taxon>
        <taxon>ecological metagenomes</taxon>
    </lineage>
</organism>
<feature type="domain" description="UvrD-like helicase C-terminal" evidence="3">
    <location>
        <begin position="370"/>
        <end position="418"/>
    </location>
</feature>
<dbReference type="CDD" id="cd18809">
    <property type="entry name" value="SF1_C_RecD"/>
    <property type="match status" value="1"/>
</dbReference>
<dbReference type="AlphaFoldDB" id="A0A0F9LLX7"/>
<protein>
    <recommendedName>
        <fullName evidence="3">UvrD-like helicase C-terminal domain-containing protein</fullName>
    </recommendedName>
</protein>
<evidence type="ECO:0000259" key="3">
    <source>
        <dbReference type="Pfam" id="PF13538"/>
    </source>
</evidence>
<dbReference type="EMBL" id="LAZR01012132">
    <property type="protein sequence ID" value="KKM34721.1"/>
    <property type="molecule type" value="Genomic_DNA"/>
</dbReference>